<evidence type="ECO:0000256" key="11">
    <source>
        <dbReference type="ARBA" id="ARBA00029774"/>
    </source>
</evidence>
<dbReference type="InterPro" id="IPR006070">
    <property type="entry name" value="Sua5-like_dom"/>
</dbReference>
<evidence type="ECO:0000313" key="15">
    <source>
        <dbReference type="EMBL" id="WDE95986.1"/>
    </source>
</evidence>
<evidence type="ECO:0000256" key="1">
    <source>
        <dbReference type="ARBA" id="ARBA00004496"/>
    </source>
</evidence>
<dbReference type="Pfam" id="PF01300">
    <property type="entry name" value="Sua5_yciO_yrdC"/>
    <property type="match status" value="1"/>
</dbReference>
<comment type="similarity">
    <text evidence="2 13">Belongs to the SUA5 family.</text>
</comment>
<dbReference type="Gene3D" id="3.90.870.10">
    <property type="entry name" value="DHBP synthase"/>
    <property type="match status" value="1"/>
</dbReference>
<keyword evidence="8 13" id="KW-0548">Nucleotidyltransferase</keyword>
<evidence type="ECO:0000313" key="16">
    <source>
        <dbReference type="Proteomes" id="UP001214250"/>
    </source>
</evidence>
<evidence type="ECO:0000256" key="13">
    <source>
        <dbReference type="PIRNR" id="PIRNR004930"/>
    </source>
</evidence>
<feature type="domain" description="YrdC-like" evidence="14">
    <location>
        <begin position="8"/>
        <end position="194"/>
    </location>
</feature>
<gene>
    <name evidence="15" type="ORF">PQO03_09695</name>
</gene>
<sequence>MAIFRGTEENIKKAAKHLQKNNLVAFATETVYGLGANALSAEACEKIFKAKKRPKYDPLIVHIAEMYQVTDLVQEVPKVASDLAEAFWPGPITIVFKKTDLVPELITAGLDTVAIRMPAHPLALALLSEAKIPVAAPSANPFGYLSPTTAEHVDSQLGEEVDIILDGGECDWGIESTIVDCTSGEAIILRQGAISAEDIRRITGSVQYGKAVLERPLAPGQLASHYAPNTKLVILKKDENPGFAQSVKIGFLQMGKGTIEADEVEVLSEQDDDFKSIAHNLFSALHRLDSLGLDIIYVYELTGNDLAAAIMDRLLKAAAKRS</sequence>
<keyword evidence="10 13" id="KW-0067">ATP-binding</keyword>
<protein>
    <recommendedName>
        <fullName evidence="4 13">Threonylcarbamoyl-AMP synthase</fullName>
        <shortName evidence="13">TC-AMP synthase</shortName>
        <ecNumber evidence="3 13">2.7.7.87</ecNumber>
    </recommendedName>
    <alternativeName>
        <fullName evidence="11 13">L-threonylcarbamoyladenylate synthase</fullName>
    </alternativeName>
</protein>
<keyword evidence="5 13" id="KW-0963">Cytoplasm</keyword>
<evidence type="ECO:0000256" key="7">
    <source>
        <dbReference type="ARBA" id="ARBA00022694"/>
    </source>
</evidence>
<dbReference type="RefSeq" id="WP_274149928.1">
    <property type="nucleotide sequence ID" value="NZ_CP117811.1"/>
</dbReference>
<dbReference type="InterPro" id="IPR005145">
    <property type="entry name" value="Sua5_C"/>
</dbReference>
<accession>A0ABY7VQ91</accession>
<dbReference type="PIRSF" id="PIRSF004930">
    <property type="entry name" value="Tln_factor_SUA5"/>
    <property type="match status" value="1"/>
</dbReference>
<dbReference type="GO" id="GO:0061710">
    <property type="term" value="F:L-threonylcarbamoyladenylate synthase"/>
    <property type="evidence" value="ECO:0007669"/>
    <property type="project" value="UniProtKB-EC"/>
</dbReference>
<dbReference type="InterPro" id="IPR038385">
    <property type="entry name" value="Sua5/YwlC_C"/>
</dbReference>
<dbReference type="PANTHER" id="PTHR17490">
    <property type="entry name" value="SUA5"/>
    <property type="match status" value="1"/>
</dbReference>
<dbReference type="InterPro" id="IPR017945">
    <property type="entry name" value="DHBP_synth_RibB-like_a/b_dom"/>
</dbReference>
<dbReference type="Proteomes" id="UP001214250">
    <property type="component" value="Chromosome 1"/>
</dbReference>
<evidence type="ECO:0000256" key="2">
    <source>
        <dbReference type="ARBA" id="ARBA00007663"/>
    </source>
</evidence>
<evidence type="ECO:0000256" key="8">
    <source>
        <dbReference type="ARBA" id="ARBA00022695"/>
    </source>
</evidence>
<evidence type="ECO:0000256" key="6">
    <source>
        <dbReference type="ARBA" id="ARBA00022679"/>
    </source>
</evidence>
<reference evidence="15 16" key="1">
    <citation type="submission" date="2023-02" db="EMBL/GenBank/DDBJ databases">
        <title>Genome sequence of Lentisphaera profundi SAORIC-696.</title>
        <authorList>
            <person name="Kim e."/>
            <person name="Cho J.-C."/>
            <person name="Choi A."/>
            <person name="Kang I."/>
        </authorList>
    </citation>
    <scope>NUCLEOTIDE SEQUENCE [LARGE SCALE GENOMIC DNA]</scope>
    <source>
        <strain evidence="15 16">SAORIC-696</strain>
    </source>
</reference>
<evidence type="ECO:0000256" key="4">
    <source>
        <dbReference type="ARBA" id="ARBA00015492"/>
    </source>
</evidence>
<dbReference type="Pfam" id="PF03481">
    <property type="entry name" value="Sua5_C"/>
    <property type="match status" value="1"/>
</dbReference>
<keyword evidence="9 13" id="KW-0547">Nucleotide-binding</keyword>
<dbReference type="NCBIfam" id="TIGR00057">
    <property type="entry name" value="L-threonylcarbamoyladenylate synthase"/>
    <property type="match status" value="1"/>
</dbReference>
<dbReference type="EC" id="2.7.7.87" evidence="3 13"/>
<comment type="function">
    <text evidence="13">Required for the formation of a threonylcarbamoyl group on adenosine at position 37 (t(6)A37) in tRNAs that read codons beginning with adenine.</text>
</comment>
<dbReference type="Gene3D" id="3.40.50.11030">
    <property type="entry name" value="Threonylcarbamoyl-AMP synthase, C-terminal domain"/>
    <property type="match status" value="1"/>
</dbReference>
<dbReference type="SUPFAM" id="SSF55821">
    <property type="entry name" value="YrdC/RibB"/>
    <property type="match status" value="1"/>
</dbReference>
<keyword evidence="16" id="KW-1185">Reference proteome</keyword>
<dbReference type="PROSITE" id="PS51163">
    <property type="entry name" value="YRDC"/>
    <property type="match status" value="1"/>
</dbReference>
<keyword evidence="6 13" id="KW-0808">Transferase</keyword>
<name>A0ABY7VQ91_9BACT</name>
<evidence type="ECO:0000256" key="5">
    <source>
        <dbReference type="ARBA" id="ARBA00022490"/>
    </source>
</evidence>
<evidence type="ECO:0000256" key="3">
    <source>
        <dbReference type="ARBA" id="ARBA00012584"/>
    </source>
</evidence>
<comment type="catalytic activity">
    <reaction evidence="12 13">
        <text>L-threonine + hydrogencarbonate + ATP = L-threonylcarbamoyladenylate + diphosphate + H2O</text>
        <dbReference type="Rhea" id="RHEA:36407"/>
        <dbReference type="ChEBI" id="CHEBI:15377"/>
        <dbReference type="ChEBI" id="CHEBI:17544"/>
        <dbReference type="ChEBI" id="CHEBI:30616"/>
        <dbReference type="ChEBI" id="CHEBI:33019"/>
        <dbReference type="ChEBI" id="CHEBI:57926"/>
        <dbReference type="ChEBI" id="CHEBI:73682"/>
        <dbReference type="EC" id="2.7.7.87"/>
    </reaction>
</comment>
<organism evidence="15 16">
    <name type="scientific">Lentisphaera profundi</name>
    <dbReference type="NCBI Taxonomy" id="1658616"/>
    <lineage>
        <taxon>Bacteria</taxon>
        <taxon>Pseudomonadati</taxon>
        <taxon>Lentisphaerota</taxon>
        <taxon>Lentisphaeria</taxon>
        <taxon>Lentisphaerales</taxon>
        <taxon>Lentisphaeraceae</taxon>
        <taxon>Lentisphaera</taxon>
    </lineage>
</organism>
<evidence type="ECO:0000259" key="14">
    <source>
        <dbReference type="PROSITE" id="PS51163"/>
    </source>
</evidence>
<dbReference type="EMBL" id="CP117811">
    <property type="protein sequence ID" value="WDE95986.1"/>
    <property type="molecule type" value="Genomic_DNA"/>
</dbReference>
<dbReference type="PANTHER" id="PTHR17490:SF16">
    <property type="entry name" value="THREONYLCARBAMOYL-AMP SYNTHASE"/>
    <property type="match status" value="1"/>
</dbReference>
<comment type="subcellular location">
    <subcellularLocation>
        <location evidence="1 13">Cytoplasm</location>
    </subcellularLocation>
</comment>
<evidence type="ECO:0000256" key="10">
    <source>
        <dbReference type="ARBA" id="ARBA00022840"/>
    </source>
</evidence>
<proteinExistence type="inferred from homology"/>
<dbReference type="InterPro" id="IPR050156">
    <property type="entry name" value="TC-AMP_synthase_SUA5"/>
</dbReference>
<evidence type="ECO:0000256" key="12">
    <source>
        <dbReference type="ARBA" id="ARBA00048366"/>
    </source>
</evidence>
<evidence type="ECO:0000256" key="9">
    <source>
        <dbReference type="ARBA" id="ARBA00022741"/>
    </source>
</evidence>
<keyword evidence="7 13" id="KW-0819">tRNA processing</keyword>
<dbReference type="InterPro" id="IPR010923">
    <property type="entry name" value="T(6)A37_SUA5"/>
</dbReference>